<dbReference type="AlphaFoldDB" id="A0A9Q3V3D7"/>
<name>A0A9Q3V3D7_9FLAO</name>
<dbReference type="Pfam" id="PF12730">
    <property type="entry name" value="ABC2_membrane_4"/>
    <property type="match status" value="1"/>
</dbReference>
<evidence type="ECO:0000256" key="1">
    <source>
        <dbReference type="SAM" id="Phobius"/>
    </source>
</evidence>
<sequence length="282" mass="32796">MMKLLKLEYYKNLNYTPFKIFTILYFAILVVFLCIGLIDLKLFGSTINLKEQGFYNFPEIWNFTTWTVALLKIFLGLIIVFSICQEFSNRMFKQNTIDGLSREEFIGSKLLTIGIFTFISTVLVFAITMFLGYKYSTTTTESSLVYKEIFFVGNYFVKLFSFFCLLMFLSILLRKSVFVFLAFFVLWVGESILGGIETYSKVAGTQAAQRNEILQNEFFFSKLLPLESMSNLIPAPWFRLNMAKALGLKYEFTYPTESLIACLIWCGLFIFGSYLILKKRDW</sequence>
<feature type="transmembrane region" description="Helical" evidence="1">
    <location>
        <begin position="20"/>
        <end position="43"/>
    </location>
</feature>
<dbReference type="Proteomes" id="UP001108025">
    <property type="component" value="Unassembled WGS sequence"/>
</dbReference>
<feature type="transmembrane region" description="Helical" evidence="1">
    <location>
        <begin position="178"/>
        <end position="196"/>
    </location>
</feature>
<reference evidence="2" key="1">
    <citation type="submission" date="2021-11" db="EMBL/GenBank/DDBJ databases">
        <title>Description of novel Chryseobacterium species.</title>
        <authorList>
            <person name="Saticioglu I.B."/>
            <person name="Ay H."/>
            <person name="Altun S."/>
            <person name="Duman M."/>
        </authorList>
    </citation>
    <scope>NUCLEOTIDE SEQUENCE</scope>
    <source>
        <strain evidence="2">C-17</strain>
    </source>
</reference>
<dbReference type="RefSeq" id="WP_230670372.1">
    <property type="nucleotide sequence ID" value="NZ_JAJNAY010000001.1"/>
</dbReference>
<dbReference type="EMBL" id="JAJNAY010000001">
    <property type="protein sequence ID" value="MCD1118089.1"/>
    <property type="molecule type" value="Genomic_DNA"/>
</dbReference>
<evidence type="ECO:0000313" key="2">
    <source>
        <dbReference type="EMBL" id="MCD1118089.1"/>
    </source>
</evidence>
<feature type="transmembrane region" description="Helical" evidence="1">
    <location>
        <begin position="110"/>
        <end position="135"/>
    </location>
</feature>
<proteinExistence type="predicted"/>
<keyword evidence="3" id="KW-1185">Reference proteome</keyword>
<protein>
    <submittedName>
        <fullName evidence="2">ABC transporter permease</fullName>
    </submittedName>
</protein>
<feature type="transmembrane region" description="Helical" evidence="1">
    <location>
        <begin position="258"/>
        <end position="277"/>
    </location>
</feature>
<accession>A0A9Q3V3D7</accession>
<comment type="caution">
    <text evidence="2">The sequence shown here is derived from an EMBL/GenBank/DDBJ whole genome shotgun (WGS) entry which is preliminary data.</text>
</comment>
<keyword evidence="1" id="KW-0812">Transmembrane</keyword>
<feature type="transmembrane region" description="Helical" evidence="1">
    <location>
        <begin position="155"/>
        <end position="173"/>
    </location>
</feature>
<evidence type="ECO:0000313" key="3">
    <source>
        <dbReference type="Proteomes" id="UP001108025"/>
    </source>
</evidence>
<keyword evidence="1" id="KW-0472">Membrane</keyword>
<keyword evidence="1" id="KW-1133">Transmembrane helix</keyword>
<gene>
    <name evidence="2" type="ORF">LO744_14600</name>
</gene>
<organism evidence="2 3">
    <name type="scientific">Chryseobacterium turcicum</name>
    <dbReference type="NCBI Taxonomy" id="2898076"/>
    <lineage>
        <taxon>Bacteria</taxon>
        <taxon>Pseudomonadati</taxon>
        <taxon>Bacteroidota</taxon>
        <taxon>Flavobacteriia</taxon>
        <taxon>Flavobacteriales</taxon>
        <taxon>Weeksellaceae</taxon>
        <taxon>Chryseobacterium group</taxon>
        <taxon>Chryseobacterium</taxon>
    </lineage>
</organism>
<feature type="transmembrane region" description="Helical" evidence="1">
    <location>
        <begin position="63"/>
        <end position="84"/>
    </location>
</feature>